<dbReference type="EMBL" id="VRMN01000007">
    <property type="protein sequence ID" value="KAA8493211.1"/>
    <property type="molecule type" value="Genomic_DNA"/>
</dbReference>
<sequence length="268" mass="29979">MRSSITHRLSVILKSGDYACQSRSCTFSSFMKFLTRRLVCTGALSYITNHIRAHQLAVTVQHIVIPKHGNIFCSCKCSLHKMQVILSCCRNSNPNHASAAARTSRLNVWNVCGALKPPFLVETTWPVQIEPRLVSEHDCGPICLFQLMVPGPGQPLELAIECQWRTSWNFAVCMRDTHCFPDCRQTLDCFSSTNSQSCLKLTSRVSGPKLSNVVNLHFDRLRQLPSVHIGIILAVVVSSRQIAETHVLRARNVGSQMVLTLLPDSRRP</sequence>
<accession>A0A5J4YNW1</accession>
<proteinExistence type="predicted"/>
<keyword evidence="2" id="KW-1185">Reference proteome</keyword>
<protein>
    <submittedName>
        <fullName evidence="1">Uncharacterized protein</fullName>
    </submittedName>
</protein>
<organism evidence="1 2">
    <name type="scientific">Porphyridium purpureum</name>
    <name type="common">Red alga</name>
    <name type="synonym">Porphyridium cruentum</name>
    <dbReference type="NCBI Taxonomy" id="35688"/>
    <lineage>
        <taxon>Eukaryota</taxon>
        <taxon>Rhodophyta</taxon>
        <taxon>Bangiophyceae</taxon>
        <taxon>Porphyridiales</taxon>
        <taxon>Porphyridiaceae</taxon>
        <taxon>Porphyridium</taxon>
    </lineage>
</organism>
<comment type="caution">
    <text evidence="1">The sequence shown here is derived from an EMBL/GenBank/DDBJ whole genome shotgun (WGS) entry which is preliminary data.</text>
</comment>
<dbReference type="Proteomes" id="UP000324585">
    <property type="component" value="Unassembled WGS sequence"/>
</dbReference>
<name>A0A5J4YNW1_PORPP</name>
<evidence type="ECO:0000313" key="1">
    <source>
        <dbReference type="EMBL" id="KAA8493211.1"/>
    </source>
</evidence>
<gene>
    <name evidence="1" type="ORF">FVE85_8656</name>
</gene>
<evidence type="ECO:0000313" key="2">
    <source>
        <dbReference type="Proteomes" id="UP000324585"/>
    </source>
</evidence>
<dbReference type="AlphaFoldDB" id="A0A5J4YNW1"/>
<reference evidence="2" key="1">
    <citation type="journal article" date="2019" name="Nat. Commun.">
        <title>Expansion of phycobilisome linker gene families in mesophilic red algae.</title>
        <authorList>
            <person name="Lee J."/>
            <person name="Kim D."/>
            <person name="Bhattacharya D."/>
            <person name="Yoon H.S."/>
        </authorList>
    </citation>
    <scope>NUCLEOTIDE SEQUENCE [LARGE SCALE GENOMIC DNA]</scope>
    <source>
        <strain evidence="2">CCMP 1328</strain>
    </source>
</reference>